<feature type="transmembrane region" description="Helical" evidence="6">
    <location>
        <begin position="70"/>
        <end position="88"/>
    </location>
</feature>
<comment type="subcellular location">
    <subcellularLocation>
        <location evidence="1">Cell membrane</location>
        <topology evidence="1">Multi-pass membrane protein</topology>
    </subcellularLocation>
</comment>
<evidence type="ECO:0000256" key="3">
    <source>
        <dbReference type="ARBA" id="ARBA00022692"/>
    </source>
</evidence>
<accession>W4F5D5</accession>
<protein>
    <submittedName>
        <fullName evidence="8">Major facilitator superfamily protein</fullName>
    </submittedName>
</protein>
<evidence type="ECO:0000256" key="6">
    <source>
        <dbReference type="SAM" id="Phobius"/>
    </source>
</evidence>
<feature type="transmembrane region" description="Helical" evidence="6">
    <location>
        <begin position="285"/>
        <end position="315"/>
    </location>
</feature>
<evidence type="ECO:0000313" key="8">
    <source>
        <dbReference type="EMBL" id="ETT87346.1"/>
    </source>
</evidence>
<dbReference type="InterPro" id="IPR020846">
    <property type="entry name" value="MFS_dom"/>
</dbReference>
<proteinExistence type="predicted"/>
<gene>
    <name evidence="8" type="ORF">C176_04318</name>
</gene>
<feature type="transmembrane region" description="Helical" evidence="6">
    <location>
        <begin position="160"/>
        <end position="178"/>
    </location>
</feature>
<comment type="caution">
    <text evidence="8">The sequence shown here is derived from an EMBL/GenBank/DDBJ whole genome shotgun (WGS) entry which is preliminary data.</text>
</comment>
<evidence type="ECO:0000259" key="7">
    <source>
        <dbReference type="PROSITE" id="PS50850"/>
    </source>
</evidence>
<dbReference type="PANTHER" id="PTHR23530">
    <property type="entry name" value="TRANSPORT PROTEIN-RELATED"/>
    <property type="match status" value="1"/>
</dbReference>
<dbReference type="eggNOG" id="COG0477">
    <property type="taxonomic scope" value="Bacteria"/>
</dbReference>
<dbReference type="SUPFAM" id="SSF103473">
    <property type="entry name" value="MFS general substrate transporter"/>
    <property type="match status" value="1"/>
</dbReference>
<keyword evidence="3 6" id="KW-0812">Transmembrane</keyword>
<feature type="domain" description="Major facilitator superfamily (MFS) profile" evidence="7">
    <location>
        <begin position="1"/>
        <end position="395"/>
    </location>
</feature>
<dbReference type="Gene3D" id="1.20.1250.20">
    <property type="entry name" value="MFS general substrate transporter like domains"/>
    <property type="match status" value="1"/>
</dbReference>
<sequence length="399" mass="44139">MKIQNTYYAITSSRSLLIQMVFTLNAIYYVINAGLNPLQLVLIGTIMEVAVFLCEMPTGLVADHFGRKRSLFIGTFIIGIAHLLEGIFPAFWSIAIASGLWGLGWTFISGAEEAWIADELEGRNLDSVFLKGAQFRSLGRFFGILLSVCIATLFSVQVTIIIAGILLVLLAFGALFTMPETKFVKISRKKDISAIHHLITTIRHGARQIKGNTMLVSIAIITILLGLASEGFDRLWGAHFIEDFHIPEAESIYWFGAFYAVAFLLNIVVLRFVERRFNKNYPVILLISNGLLIFAMLAFAFSSNFLLALITFWIAGTLRDVNYPLMSVMTNERLEAKGRATALSMFGQLDAIGQIAGGPIIGLLALYTTIASGIASTVVFILPILFFLVLMQRKINNFS</sequence>
<evidence type="ECO:0000256" key="4">
    <source>
        <dbReference type="ARBA" id="ARBA00022989"/>
    </source>
</evidence>
<dbReference type="PANTHER" id="PTHR23530:SF1">
    <property type="entry name" value="PERMEASE, MAJOR FACILITATOR SUPERFAMILY-RELATED"/>
    <property type="match status" value="1"/>
</dbReference>
<dbReference type="InterPro" id="IPR036259">
    <property type="entry name" value="MFS_trans_sf"/>
</dbReference>
<dbReference type="InterPro" id="IPR005829">
    <property type="entry name" value="Sugar_transporter_CS"/>
</dbReference>
<dbReference type="GO" id="GO:0005886">
    <property type="term" value="C:plasma membrane"/>
    <property type="evidence" value="ECO:0007669"/>
    <property type="project" value="UniProtKB-SubCell"/>
</dbReference>
<name>W4F5D5_9BACL</name>
<feature type="transmembrane region" description="Helical" evidence="6">
    <location>
        <begin position="364"/>
        <end position="390"/>
    </location>
</feature>
<dbReference type="EMBL" id="ASQA01000009">
    <property type="protein sequence ID" value="ETT87346.1"/>
    <property type="molecule type" value="Genomic_DNA"/>
</dbReference>
<dbReference type="Pfam" id="PF07690">
    <property type="entry name" value="MFS_1"/>
    <property type="match status" value="1"/>
</dbReference>
<feature type="transmembrane region" description="Helical" evidence="6">
    <location>
        <begin position="252"/>
        <end position="273"/>
    </location>
</feature>
<dbReference type="InterPro" id="IPR011701">
    <property type="entry name" value="MFS"/>
</dbReference>
<feature type="transmembrane region" description="Helical" evidence="6">
    <location>
        <begin position="7"/>
        <end position="31"/>
    </location>
</feature>
<organism evidence="8 9">
    <name type="scientific">Viridibacillus arenosi FSL R5-213</name>
    <dbReference type="NCBI Taxonomy" id="1227360"/>
    <lineage>
        <taxon>Bacteria</taxon>
        <taxon>Bacillati</taxon>
        <taxon>Bacillota</taxon>
        <taxon>Bacilli</taxon>
        <taxon>Bacillales</taxon>
        <taxon>Caryophanaceae</taxon>
        <taxon>Viridibacillus</taxon>
    </lineage>
</organism>
<dbReference type="PROSITE" id="PS50850">
    <property type="entry name" value="MFS"/>
    <property type="match status" value="1"/>
</dbReference>
<evidence type="ECO:0000313" key="9">
    <source>
        <dbReference type="Proteomes" id="UP000019062"/>
    </source>
</evidence>
<dbReference type="PROSITE" id="PS00216">
    <property type="entry name" value="SUGAR_TRANSPORT_1"/>
    <property type="match status" value="1"/>
</dbReference>
<feature type="transmembrane region" description="Helical" evidence="6">
    <location>
        <begin position="213"/>
        <end position="232"/>
    </location>
</feature>
<dbReference type="Proteomes" id="UP000019062">
    <property type="component" value="Unassembled WGS sequence"/>
</dbReference>
<dbReference type="GO" id="GO:0022857">
    <property type="term" value="F:transmembrane transporter activity"/>
    <property type="evidence" value="ECO:0007669"/>
    <property type="project" value="InterPro"/>
</dbReference>
<dbReference type="AlphaFoldDB" id="W4F5D5"/>
<dbReference type="InterPro" id="IPR053160">
    <property type="entry name" value="MFS_DHA3_Transporter"/>
</dbReference>
<dbReference type="RefSeq" id="WP_038180367.1">
    <property type="nucleotide sequence ID" value="NZ_ASQA01000009.1"/>
</dbReference>
<keyword evidence="9" id="KW-1185">Reference proteome</keyword>
<feature type="transmembrane region" description="Helical" evidence="6">
    <location>
        <begin position="37"/>
        <end position="58"/>
    </location>
</feature>
<keyword evidence="2" id="KW-0813">Transport</keyword>
<evidence type="ECO:0000256" key="5">
    <source>
        <dbReference type="ARBA" id="ARBA00023136"/>
    </source>
</evidence>
<keyword evidence="4 6" id="KW-1133">Transmembrane helix</keyword>
<reference evidence="8 9" key="1">
    <citation type="journal article" date="2014" name="BMC Genomics">
        <title>Genomic comparison of sporeforming bacilli isolated from milk.</title>
        <authorList>
            <person name="Moreno Switt A.I."/>
            <person name="Andrus A.D."/>
            <person name="Ranieri M.L."/>
            <person name="Orsi R.H."/>
            <person name="Ivy R."/>
            <person name="den Bakker H.C."/>
            <person name="Martin N.H."/>
            <person name="Wiedmann M."/>
            <person name="Boor K.J."/>
        </authorList>
    </citation>
    <scope>NUCLEOTIDE SEQUENCE [LARGE SCALE GENOMIC DNA]</scope>
    <source>
        <strain evidence="8 9">FSL R5-213</strain>
    </source>
</reference>
<keyword evidence="5 6" id="KW-0472">Membrane</keyword>
<evidence type="ECO:0000256" key="2">
    <source>
        <dbReference type="ARBA" id="ARBA00022448"/>
    </source>
</evidence>
<dbReference type="PATRIC" id="fig|1227360.4.peg.870"/>
<evidence type="ECO:0000256" key="1">
    <source>
        <dbReference type="ARBA" id="ARBA00004651"/>
    </source>
</evidence>